<feature type="domain" description="Protein kinase" evidence="6">
    <location>
        <begin position="1"/>
        <end position="115"/>
    </location>
</feature>
<keyword evidence="2" id="KW-0808">Transferase</keyword>
<keyword evidence="4" id="KW-0418">Kinase</keyword>
<dbReference type="EMBL" id="BRPB01000297">
    <property type="protein sequence ID" value="GLA56190.1"/>
    <property type="molecule type" value="Genomic_DNA"/>
</dbReference>
<evidence type="ECO:0000256" key="3">
    <source>
        <dbReference type="ARBA" id="ARBA00022741"/>
    </source>
</evidence>
<dbReference type="FunFam" id="1.10.510.10:FF:000624">
    <property type="entry name" value="Mitogen-activated protein kinase"/>
    <property type="match status" value="1"/>
</dbReference>
<dbReference type="Gene3D" id="1.10.510.10">
    <property type="entry name" value="Transferase(Phosphotransferase) domain 1"/>
    <property type="match status" value="1"/>
</dbReference>
<dbReference type="PANTHER" id="PTHR24055">
    <property type="entry name" value="MITOGEN-ACTIVATED PROTEIN KINASE"/>
    <property type="match status" value="1"/>
</dbReference>
<name>A0A9W6ABX2_ASPNG</name>
<sequence>MHSLGRRDALGSKPSNILIDENCDLKICDFGLARVREHRMSGYFSTRYYRAPEIMLMRQQYGVEVDIWSAGCILAEMLRGVPLFPGMDYIHQFYLITDVIGNPPEVMEKITSKNA</sequence>
<dbReference type="AlphaFoldDB" id="A0A9W6ABX2"/>
<dbReference type="InterPro" id="IPR011009">
    <property type="entry name" value="Kinase-like_dom_sf"/>
</dbReference>
<reference evidence="7" key="1">
    <citation type="submission" date="2022-07" db="EMBL/GenBank/DDBJ databases">
        <title>Taxonomy of Aspergillus series Nigri: significant species reduction supported by multi-species coalescent approaches.</title>
        <authorList>
            <person name="Bian C."/>
            <person name="Kusuya Y."/>
            <person name="Sklenar F."/>
            <person name="D'hooge E."/>
            <person name="Yaguchi T."/>
            <person name="Takahashi H."/>
            <person name="Hubka V."/>
        </authorList>
    </citation>
    <scope>NUCLEOTIDE SEQUENCE</scope>
    <source>
        <strain evidence="7">IFM 63604</strain>
    </source>
</reference>
<keyword evidence="1" id="KW-0723">Serine/threonine-protein kinase</keyword>
<dbReference type="SMART" id="SM00220">
    <property type="entry name" value="S_TKc"/>
    <property type="match status" value="1"/>
</dbReference>
<gene>
    <name evidence="7" type="ORF">AnigIFM63604_005160</name>
</gene>
<dbReference type="InterPro" id="IPR050117">
    <property type="entry name" value="MAPK"/>
</dbReference>
<dbReference type="InterPro" id="IPR000719">
    <property type="entry name" value="Prot_kinase_dom"/>
</dbReference>
<keyword evidence="3" id="KW-0547">Nucleotide-binding</keyword>
<proteinExistence type="predicted"/>
<evidence type="ECO:0000259" key="6">
    <source>
        <dbReference type="PROSITE" id="PS50011"/>
    </source>
</evidence>
<dbReference type="PROSITE" id="PS50011">
    <property type="entry name" value="PROTEIN_KINASE_DOM"/>
    <property type="match status" value="1"/>
</dbReference>
<evidence type="ECO:0000256" key="2">
    <source>
        <dbReference type="ARBA" id="ARBA00022679"/>
    </source>
</evidence>
<dbReference type="Pfam" id="PF00069">
    <property type="entry name" value="Pkinase"/>
    <property type="match status" value="1"/>
</dbReference>
<evidence type="ECO:0000256" key="1">
    <source>
        <dbReference type="ARBA" id="ARBA00022527"/>
    </source>
</evidence>
<evidence type="ECO:0000313" key="8">
    <source>
        <dbReference type="Proteomes" id="UP001144191"/>
    </source>
</evidence>
<keyword evidence="5" id="KW-0067">ATP-binding</keyword>
<organism evidence="7 8">
    <name type="scientific">Aspergillus niger</name>
    <dbReference type="NCBI Taxonomy" id="5061"/>
    <lineage>
        <taxon>Eukaryota</taxon>
        <taxon>Fungi</taxon>
        <taxon>Dikarya</taxon>
        <taxon>Ascomycota</taxon>
        <taxon>Pezizomycotina</taxon>
        <taxon>Eurotiomycetes</taxon>
        <taxon>Eurotiomycetidae</taxon>
        <taxon>Eurotiales</taxon>
        <taxon>Aspergillaceae</taxon>
        <taxon>Aspergillus</taxon>
        <taxon>Aspergillus subgen. Circumdati</taxon>
    </lineage>
</organism>
<comment type="caution">
    <text evidence="7">The sequence shown here is derived from an EMBL/GenBank/DDBJ whole genome shotgun (WGS) entry which is preliminary data.</text>
</comment>
<dbReference type="SUPFAM" id="SSF56112">
    <property type="entry name" value="Protein kinase-like (PK-like)"/>
    <property type="match status" value="1"/>
</dbReference>
<evidence type="ECO:0000313" key="7">
    <source>
        <dbReference type="EMBL" id="GLA56190.1"/>
    </source>
</evidence>
<protein>
    <recommendedName>
        <fullName evidence="6">Protein kinase domain-containing protein</fullName>
    </recommendedName>
</protein>
<evidence type="ECO:0000256" key="4">
    <source>
        <dbReference type="ARBA" id="ARBA00022777"/>
    </source>
</evidence>
<dbReference type="GO" id="GO:0004674">
    <property type="term" value="F:protein serine/threonine kinase activity"/>
    <property type="evidence" value="ECO:0007669"/>
    <property type="project" value="UniProtKB-KW"/>
</dbReference>
<dbReference type="GO" id="GO:0005524">
    <property type="term" value="F:ATP binding"/>
    <property type="evidence" value="ECO:0007669"/>
    <property type="project" value="UniProtKB-KW"/>
</dbReference>
<accession>A0A9W6ABX2</accession>
<dbReference type="Proteomes" id="UP001144191">
    <property type="component" value="Unassembled WGS sequence"/>
</dbReference>
<evidence type="ECO:0000256" key="5">
    <source>
        <dbReference type="ARBA" id="ARBA00022840"/>
    </source>
</evidence>
<feature type="non-terminal residue" evidence="7">
    <location>
        <position position="115"/>
    </location>
</feature>